<comment type="similarity">
    <text evidence="2 6">Belongs to the peroxisomal membrane protein PXMP2/4 family.</text>
</comment>
<evidence type="ECO:0000313" key="7">
    <source>
        <dbReference type="EMBL" id="KAJ8611804.1"/>
    </source>
</evidence>
<accession>A0AAD7UN58</accession>
<evidence type="ECO:0000256" key="4">
    <source>
        <dbReference type="ARBA" id="ARBA00022989"/>
    </source>
</evidence>
<dbReference type="Proteomes" id="UP001230188">
    <property type="component" value="Unassembled WGS sequence"/>
</dbReference>
<proteinExistence type="inferred from homology"/>
<keyword evidence="4" id="KW-1133">Transmembrane helix</keyword>
<dbReference type="GO" id="GO:0005737">
    <property type="term" value="C:cytoplasm"/>
    <property type="evidence" value="ECO:0007669"/>
    <property type="project" value="TreeGrafter"/>
</dbReference>
<comment type="caution">
    <text evidence="7">The sequence shown here is derived from an EMBL/GenBank/DDBJ whole genome shotgun (WGS) entry which is preliminary data.</text>
</comment>
<dbReference type="EMBL" id="JAQMWT010000062">
    <property type="protein sequence ID" value="KAJ8611804.1"/>
    <property type="molecule type" value="Genomic_DNA"/>
</dbReference>
<evidence type="ECO:0000256" key="1">
    <source>
        <dbReference type="ARBA" id="ARBA00004141"/>
    </source>
</evidence>
<evidence type="ECO:0000256" key="5">
    <source>
        <dbReference type="ARBA" id="ARBA00023136"/>
    </source>
</evidence>
<gene>
    <name evidence="7" type="ORF">CTAYLR_008591</name>
</gene>
<dbReference type="InterPro" id="IPR007248">
    <property type="entry name" value="Mpv17_PMP22"/>
</dbReference>
<dbReference type="AlphaFoldDB" id="A0AAD7UN58"/>
<dbReference type="PANTHER" id="PTHR11266:SF21">
    <property type="entry name" value="ACT DOMAIN-CONTAINING PROTEIN"/>
    <property type="match status" value="1"/>
</dbReference>
<evidence type="ECO:0000256" key="2">
    <source>
        <dbReference type="ARBA" id="ARBA00006824"/>
    </source>
</evidence>
<dbReference type="PANTHER" id="PTHR11266">
    <property type="entry name" value="PEROXISOMAL MEMBRANE PROTEIN 2, PXMP2 MPV17"/>
    <property type="match status" value="1"/>
</dbReference>
<organism evidence="7 8">
    <name type="scientific">Chrysophaeum taylorii</name>
    <dbReference type="NCBI Taxonomy" id="2483200"/>
    <lineage>
        <taxon>Eukaryota</taxon>
        <taxon>Sar</taxon>
        <taxon>Stramenopiles</taxon>
        <taxon>Ochrophyta</taxon>
        <taxon>Pelagophyceae</taxon>
        <taxon>Pelagomonadales</taxon>
        <taxon>Pelagomonadaceae</taxon>
        <taxon>Chrysophaeum</taxon>
    </lineage>
</organism>
<dbReference type="Pfam" id="PF04117">
    <property type="entry name" value="Mpv17_PMP22"/>
    <property type="match status" value="1"/>
</dbReference>
<evidence type="ECO:0000313" key="8">
    <source>
        <dbReference type="Proteomes" id="UP001230188"/>
    </source>
</evidence>
<sequence>MILRHYGALAESNPYSVAFATCAAKGVVADAASQVLIEHKKIDWKRNFVFSFYGGFYCGWAQHFIYNVLYTKLFGPETTVVNAARKVVFDSLVHVPFVVFPVYYAYKGLVYDGVGIRGGLNRCREDIVDMCRRYYTVWIPANIAVFTFVPERFRIAFVATTSLGWLTLASFFTHGPS</sequence>
<protein>
    <submittedName>
        <fullName evidence="7">Uncharacterized protein</fullName>
    </submittedName>
</protein>
<name>A0AAD7UN58_9STRA</name>
<evidence type="ECO:0000256" key="3">
    <source>
        <dbReference type="ARBA" id="ARBA00022692"/>
    </source>
</evidence>
<comment type="subcellular location">
    <subcellularLocation>
        <location evidence="1">Membrane</location>
        <topology evidence="1">Multi-pass membrane protein</topology>
    </subcellularLocation>
</comment>
<evidence type="ECO:0000256" key="6">
    <source>
        <dbReference type="RuleBase" id="RU363053"/>
    </source>
</evidence>
<keyword evidence="8" id="KW-1185">Reference proteome</keyword>
<keyword evidence="5" id="KW-0472">Membrane</keyword>
<keyword evidence="3" id="KW-0812">Transmembrane</keyword>
<reference evidence="7" key="1">
    <citation type="submission" date="2023-01" db="EMBL/GenBank/DDBJ databases">
        <title>Metagenome sequencing of chrysophaentin producing Chrysophaeum taylorii.</title>
        <authorList>
            <person name="Davison J."/>
            <person name="Bewley C."/>
        </authorList>
    </citation>
    <scope>NUCLEOTIDE SEQUENCE</scope>
    <source>
        <strain evidence="7">NIES-1699</strain>
    </source>
</reference>
<dbReference type="GO" id="GO:0016020">
    <property type="term" value="C:membrane"/>
    <property type="evidence" value="ECO:0007669"/>
    <property type="project" value="UniProtKB-SubCell"/>
</dbReference>